<organism evidence="3 4">
    <name type="scientific">Chitinimonas prasina</name>
    <dbReference type="NCBI Taxonomy" id="1434937"/>
    <lineage>
        <taxon>Bacteria</taxon>
        <taxon>Pseudomonadati</taxon>
        <taxon>Pseudomonadota</taxon>
        <taxon>Betaproteobacteria</taxon>
        <taxon>Neisseriales</taxon>
        <taxon>Chitinibacteraceae</taxon>
        <taxon>Chitinimonas</taxon>
    </lineage>
</organism>
<dbReference type="PANTHER" id="PTHR38834:SF3">
    <property type="entry name" value="SOLUTE-BINDING PROTEIN FAMILY 3_N-TERMINAL DOMAIN-CONTAINING PROTEIN"/>
    <property type="match status" value="1"/>
</dbReference>
<dbReference type="Gene3D" id="3.40.190.10">
    <property type="entry name" value="Periplasmic binding protein-like II"/>
    <property type="match status" value="2"/>
</dbReference>
<dbReference type="InterPro" id="IPR001638">
    <property type="entry name" value="Solute-binding_3/MltF_N"/>
</dbReference>
<dbReference type="EMBL" id="BSOG01000002">
    <property type="protein sequence ID" value="GLR12960.1"/>
    <property type="molecule type" value="Genomic_DNA"/>
</dbReference>
<dbReference type="SUPFAM" id="SSF53850">
    <property type="entry name" value="Periplasmic binding protein-like II"/>
    <property type="match status" value="1"/>
</dbReference>
<protein>
    <recommendedName>
        <fullName evidence="2">Solute-binding protein family 3/N-terminal domain-containing protein</fullName>
    </recommendedName>
</protein>
<reference evidence="4" key="1">
    <citation type="journal article" date="2019" name="Int. J. Syst. Evol. Microbiol.">
        <title>The Global Catalogue of Microorganisms (GCM) 10K type strain sequencing project: providing services to taxonomists for standard genome sequencing and annotation.</title>
        <authorList>
            <consortium name="The Broad Institute Genomics Platform"/>
            <consortium name="The Broad Institute Genome Sequencing Center for Infectious Disease"/>
            <person name="Wu L."/>
            <person name="Ma J."/>
        </authorList>
    </citation>
    <scope>NUCLEOTIDE SEQUENCE [LARGE SCALE GENOMIC DNA]</scope>
    <source>
        <strain evidence="4">NBRC 110044</strain>
    </source>
</reference>
<dbReference type="PANTHER" id="PTHR38834">
    <property type="entry name" value="PERIPLASMIC SUBSTRATE BINDING PROTEIN FAMILY 3"/>
    <property type="match status" value="1"/>
</dbReference>
<sequence>MPWIRSHITALLATLLVATYAAATEPPLSLRAVTAENNEPFNIVFNGKLQGLGVDVANEAARRSGFSLQTEALPWARALETARQKPDVLLFTVARTPEREDWFHWIGPIAKREVWLWRLRTRKDVMATSLDQAKQYRVGTSHNDAATEYLLAQGFEQGLNLDITMHDRAIGYKLLASRVDLVPMNPLSIGAFARESGIPLEDLEPQMLLISSGGYYLALNRLSKAETVAKLNAALVEMKADGSLQRLLEKWQPKGSKARSPSSPP</sequence>
<feature type="signal peptide" evidence="1">
    <location>
        <begin position="1"/>
        <end position="23"/>
    </location>
</feature>
<keyword evidence="1" id="KW-0732">Signal</keyword>
<evidence type="ECO:0000313" key="4">
    <source>
        <dbReference type="Proteomes" id="UP001156706"/>
    </source>
</evidence>
<dbReference type="Proteomes" id="UP001156706">
    <property type="component" value="Unassembled WGS sequence"/>
</dbReference>
<feature type="chain" id="PRO_5047087020" description="Solute-binding protein family 3/N-terminal domain-containing protein" evidence="1">
    <location>
        <begin position="24"/>
        <end position="265"/>
    </location>
</feature>
<evidence type="ECO:0000256" key="1">
    <source>
        <dbReference type="SAM" id="SignalP"/>
    </source>
</evidence>
<evidence type="ECO:0000313" key="3">
    <source>
        <dbReference type="EMBL" id="GLR12960.1"/>
    </source>
</evidence>
<comment type="caution">
    <text evidence="3">The sequence shown here is derived from an EMBL/GenBank/DDBJ whole genome shotgun (WGS) entry which is preliminary data.</text>
</comment>
<feature type="domain" description="Solute-binding protein family 3/N-terminal" evidence="2">
    <location>
        <begin position="29"/>
        <end position="255"/>
    </location>
</feature>
<dbReference type="Pfam" id="PF00497">
    <property type="entry name" value="SBP_bac_3"/>
    <property type="match status" value="1"/>
</dbReference>
<evidence type="ECO:0000259" key="2">
    <source>
        <dbReference type="SMART" id="SM00062"/>
    </source>
</evidence>
<gene>
    <name evidence="3" type="ORF">GCM10007907_17500</name>
</gene>
<accession>A0ABQ5YDD4</accession>
<keyword evidence="4" id="KW-1185">Reference proteome</keyword>
<dbReference type="RefSeq" id="WP_284196083.1">
    <property type="nucleotide sequence ID" value="NZ_BSOG01000002.1"/>
</dbReference>
<dbReference type="SMART" id="SM00062">
    <property type="entry name" value="PBPb"/>
    <property type="match status" value="1"/>
</dbReference>
<proteinExistence type="predicted"/>
<name>A0ABQ5YDD4_9NEIS</name>